<feature type="domain" description="HEPN AbiU2-like" evidence="2">
    <location>
        <begin position="11"/>
        <end position="183"/>
    </location>
</feature>
<sequence length="245" mass="27794">MSDDQKLPLVERLRHQARYIRAQVSTVEQLFAVFSTLNDTRCIRIEVGRSGAAGAAEVMQRALLREVVSGIARLFDPAKRDRVTFHTALRDLKRPEIPVLLAERLALEQVLHGSLPVADIQRLAAQLGESLDRLMSDPRLEALREFRHQHLAHNLVLEPRAQLRFGYVQELLAESIRLAGIVGMAVHSAAHPEPAGRPRRSAMYLWKAVAQQGERDRRRSQRSWATSKPRPGRCQVTFRKGRLTK</sequence>
<reference evidence="3 4" key="1">
    <citation type="submission" date="2016-11" db="EMBL/GenBank/DDBJ databases">
        <authorList>
            <person name="Jaros S."/>
            <person name="Januszkiewicz K."/>
            <person name="Wedrychowicz H."/>
        </authorList>
    </citation>
    <scope>NUCLEOTIDE SEQUENCE [LARGE SCALE GENOMIC DNA]</scope>
    <source>
        <strain evidence="3 4">DSM 14916</strain>
    </source>
</reference>
<dbReference type="Proteomes" id="UP000184387">
    <property type="component" value="Unassembled WGS sequence"/>
</dbReference>
<dbReference type="RefSeq" id="WP_073136334.1">
    <property type="nucleotide sequence ID" value="NZ_FQZF01000018.1"/>
</dbReference>
<evidence type="ECO:0000259" key="2">
    <source>
        <dbReference type="Pfam" id="PF18734"/>
    </source>
</evidence>
<feature type="region of interest" description="Disordered" evidence="1">
    <location>
        <begin position="212"/>
        <end position="245"/>
    </location>
</feature>
<dbReference type="Pfam" id="PF18734">
    <property type="entry name" value="HEPN_AbiU2"/>
    <property type="match status" value="1"/>
</dbReference>
<gene>
    <name evidence="3" type="ORF">SAMN02745194_03118</name>
</gene>
<evidence type="ECO:0000256" key="1">
    <source>
        <dbReference type="SAM" id="MobiDB-lite"/>
    </source>
</evidence>
<evidence type="ECO:0000313" key="3">
    <source>
        <dbReference type="EMBL" id="SHJ68649.1"/>
    </source>
</evidence>
<proteinExistence type="predicted"/>
<evidence type="ECO:0000313" key="4">
    <source>
        <dbReference type="Proteomes" id="UP000184387"/>
    </source>
</evidence>
<dbReference type="EMBL" id="FQZF01000018">
    <property type="protein sequence ID" value="SHJ68649.1"/>
    <property type="molecule type" value="Genomic_DNA"/>
</dbReference>
<dbReference type="InterPro" id="IPR040704">
    <property type="entry name" value="HEPN_AbiU2"/>
</dbReference>
<protein>
    <recommendedName>
        <fullName evidence="2">HEPN AbiU2-like domain-containing protein</fullName>
    </recommendedName>
</protein>
<organism evidence="3 4">
    <name type="scientific">Muricoccus roseus</name>
    <dbReference type="NCBI Taxonomy" id="198092"/>
    <lineage>
        <taxon>Bacteria</taxon>
        <taxon>Pseudomonadati</taxon>
        <taxon>Pseudomonadota</taxon>
        <taxon>Alphaproteobacteria</taxon>
        <taxon>Acetobacterales</taxon>
        <taxon>Roseomonadaceae</taxon>
        <taxon>Muricoccus</taxon>
    </lineage>
</organism>
<name>A0A1M6LBW1_9PROT</name>
<keyword evidence="4" id="KW-1185">Reference proteome</keyword>
<accession>A0A1M6LBW1</accession>
<dbReference type="AlphaFoldDB" id="A0A1M6LBW1"/>